<dbReference type="PANTHER" id="PTHR11851:SF224">
    <property type="entry name" value="PROCESSING PROTEASE"/>
    <property type="match status" value="1"/>
</dbReference>
<feature type="domain" description="Peptidase M16 C-terminal" evidence="2">
    <location>
        <begin position="197"/>
        <end position="374"/>
    </location>
</feature>
<evidence type="ECO:0000313" key="3">
    <source>
        <dbReference type="EMBL" id="OIZ95770.1"/>
    </source>
</evidence>
<evidence type="ECO:0000313" key="4">
    <source>
        <dbReference type="Proteomes" id="UP000183924"/>
    </source>
</evidence>
<dbReference type="InterPro" id="IPR050361">
    <property type="entry name" value="MPP/UQCRC_Complex"/>
</dbReference>
<gene>
    <name evidence="3" type="ORF">A1D18_01160</name>
</gene>
<dbReference type="AlphaFoldDB" id="A0A1J8NLI4"/>
<feature type="domain" description="Peptidase M16 N-terminal" evidence="1">
    <location>
        <begin position="54"/>
        <end position="190"/>
    </location>
</feature>
<dbReference type="PANTHER" id="PTHR11851">
    <property type="entry name" value="METALLOPROTEASE"/>
    <property type="match status" value="1"/>
</dbReference>
<dbReference type="STRING" id="1225476.A1D18_01160"/>
<dbReference type="RefSeq" id="WP_071661993.1">
    <property type="nucleotide sequence ID" value="NZ_LUKY01000029.1"/>
</dbReference>
<dbReference type="OrthoDB" id="9811314at2"/>
<protein>
    <recommendedName>
        <fullName evidence="5">Peptidase M16</fullName>
    </recommendedName>
</protein>
<dbReference type="Gene3D" id="3.30.830.10">
    <property type="entry name" value="Metalloenzyme, LuxS/M16 peptidase-like"/>
    <property type="match status" value="2"/>
</dbReference>
<dbReference type="InterPro" id="IPR011765">
    <property type="entry name" value="Pept_M16_N"/>
</dbReference>
<reference evidence="3 4" key="1">
    <citation type="submission" date="2016-03" db="EMBL/GenBank/DDBJ databases">
        <title>Comparative genomics of Rickettsiella.</title>
        <authorList>
            <person name="Chandler C."/>
            <person name="Wang Y."/>
        </authorList>
    </citation>
    <scope>NUCLEOTIDE SEQUENCE [LARGE SCALE GENOMIC DNA]</scope>
    <source>
        <strain evidence="3 4">RCFS May 2013</strain>
    </source>
</reference>
<dbReference type="InterPro" id="IPR007863">
    <property type="entry name" value="Peptidase_M16_C"/>
</dbReference>
<dbReference type="GO" id="GO:0046872">
    <property type="term" value="F:metal ion binding"/>
    <property type="evidence" value="ECO:0007669"/>
    <property type="project" value="InterPro"/>
</dbReference>
<sequence>MRIKFYFYFLTFLSIFIIGTTQAETPHVILKIEHWSTKNGMPVYFVAKKELPIIDIGVLFHAGSAQDHDSPGIAQFTAQMLDQGTQNLNADQIANRFEAVGAHYNAGVNQDMTVLNLRSLSAPQFFNSALSTFSGLLKDATFPKTAINRIKKQILISLQQEAQTPSAIAAKIFYQALYGLHPYASPILGTTTNIKQISQEKLLKFYHRHYVAKNGVIAIVGNVTKAKAMNIAEQLSGALAQGKASIPVNAPLSPHLKSHIIKVLYPSKQTTIFLGQIGIAIKDPDYFPLVVGNQILGGGILTSKLFNEVRNKRGLCYGINSGFKPLQAAGPFLIVLQTRCDQAAKALSLTEQTLKNFLVKGPTSQNLQEAKRALVGSFPLSITSNEGILAATEKIGFYQLPLNYLDTYQQNINSVNLGQIKQAFQRIKPKKMIVITLGEK</sequence>
<evidence type="ECO:0008006" key="5">
    <source>
        <dbReference type="Google" id="ProtNLM"/>
    </source>
</evidence>
<evidence type="ECO:0000259" key="2">
    <source>
        <dbReference type="Pfam" id="PF05193"/>
    </source>
</evidence>
<keyword evidence="4" id="KW-1185">Reference proteome</keyword>
<dbReference type="InterPro" id="IPR011249">
    <property type="entry name" value="Metalloenz_LuxS/M16"/>
</dbReference>
<dbReference type="Pfam" id="PF00675">
    <property type="entry name" value="Peptidase_M16"/>
    <property type="match status" value="1"/>
</dbReference>
<organism evidence="3 4">
    <name type="scientific">Candidatus Rickettsiella isopodorum</name>
    <dbReference type="NCBI Taxonomy" id="1225476"/>
    <lineage>
        <taxon>Bacteria</taxon>
        <taxon>Pseudomonadati</taxon>
        <taxon>Pseudomonadota</taxon>
        <taxon>Gammaproteobacteria</taxon>
        <taxon>Legionellales</taxon>
        <taxon>Coxiellaceae</taxon>
        <taxon>Rickettsiella</taxon>
    </lineage>
</organism>
<accession>A0A1J8NLI4</accession>
<proteinExistence type="predicted"/>
<dbReference type="EMBL" id="LUKY01000029">
    <property type="protein sequence ID" value="OIZ95770.1"/>
    <property type="molecule type" value="Genomic_DNA"/>
</dbReference>
<dbReference type="Pfam" id="PF05193">
    <property type="entry name" value="Peptidase_M16_C"/>
    <property type="match status" value="1"/>
</dbReference>
<name>A0A1J8NLI4_9COXI</name>
<comment type="caution">
    <text evidence="3">The sequence shown here is derived from an EMBL/GenBank/DDBJ whole genome shotgun (WGS) entry which is preliminary data.</text>
</comment>
<evidence type="ECO:0000259" key="1">
    <source>
        <dbReference type="Pfam" id="PF00675"/>
    </source>
</evidence>
<dbReference type="Proteomes" id="UP000183924">
    <property type="component" value="Unassembled WGS sequence"/>
</dbReference>
<dbReference type="SUPFAM" id="SSF63411">
    <property type="entry name" value="LuxS/MPP-like metallohydrolase"/>
    <property type="match status" value="2"/>
</dbReference>